<evidence type="ECO:0000313" key="5">
    <source>
        <dbReference type="EMBL" id="MBO1079780.1"/>
    </source>
</evidence>
<dbReference type="InterPro" id="IPR023214">
    <property type="entry name" value="HAD_sf"/>
</dbReference>
<organism evidence="5 6">
    <name type="scientific">Roseomonas haemaphysalidis</name>
    <dbReference type="NCBI Taxonomy" id="2768162"/>
    <lineage>
        <taxon>Bacteria</taxon>
        <taxon>Pseudomonadati</taxon>
        <taxon>Pseudomonadota</taxon>
        <taxon>Alphaproteobacteria</taxon>
        <taxon>Acetobacterales</taxon>
        <taxon>Roseomonadaceae</taxon>
        <taxon>Roseomonas</taxon>
    </lineage>
</organism>
<keyword evidence="4" id="KW-0460">Magnesium</keyword>
<dbReference type="SFLD" id="SFLDG01133">
    <property type="entry name" value="C1.5.4:_Enolase-phosphatase_Li"/>
    <property type="match status" value="1"/>
</dbReference>
<comment type="function">
    <text evidence="4">Bifunctional enzyme that catalyzes the enolization of 2,3-diketo-5-methylthiopentyl-1-phosphate (DK-MTP-1-P) into the intermediate 2-hydroxy-3-keto-5-methylthiopentenyl-1-phosphate (HK-MTPenyl-1-P), which is then dephosphorylated to form the acireductone 1,2-dihydroxy-3-keto-5-methylthiopentene (DHK-MTPene).</text>
</comment>
<comment type="subunit">
    <text evidence="4">Monomer.</text>
</comment>
<dbReference type="Pfam" id="PF00702">
    <property type="entry name" value="Hydrolase"/>
    <property type="match status" value="1"/>
</dbReference>
<dbReference type="RefSeq" id="WP_207417514.1">
    <property type="nucleotide sequence ID" value="NZ_CP061177.1"/>
</dbReference>
<comment type="similarity">
    <text evidence="4">Belongs to the HAD-like hydrolase superfamily. MasA/MtnC family.</text>
</comment>
<dbReference type="HAMAP" id="MF_01681">
    <property type="entry name" value="Salvage_MtnC"/>
    <property type="match status" value="1"/>
</dbReference>
<evidence type="ECO:0000313" key="6">
    <source>
        <dbReference type="Proteomes" id="UP001518989"/>
    </source>
</evidence>
<dbReference type="SUPFAM" id="SSF56784">
    <property type="entry name" value="HAD-like"/>
    <property type="match status" value="1"/>
</dbReference>
<comment type="cofactor">
    <cofactor evidence="4">
        <name>Mg(2+)</name>
        <dbReference type="ChEBI" id="CHEBI:18420"/>
    </cofactor>
    <text evidence="4">Binds 1 Mg(2+) ion per subunit.</text>
</comment>
<dbReference type="NCBIfam" id="TIGR01691">
    <property type="entry name" value="enolase-ppase"/>
    <property type="match status" value="1"/>
</dbReference>
<dbReference type="InterPro" id="IPR036412">
    <property type="entry name" value="HAD-like_sf"/>
</dbReference>
<keyword evidence="1 4" id="KW-0028">Amino-acid biosynthesis</keyword>
<evidence type="ECO:0000256" key="4">
    <source>
        <dbReference type="HAMAP-Rule" id="MF_01681"/>
    </source>
</evidence>
<dbReference type="PRINTS" id="PR00413">
    <property type="entry name" value="HADHALOGNASE"/>
</dbReference>
<sequence>MAPVSAVLTDIEGTTSAIAFVKDTLFPFARRALEGFLADHGDTPEVAAILADARRLAEPGEDAPAALRRWMDEDAKVTPLKALQGLIWRQGYLDGRLRGHLWPDVAPSLRAWSRAGIGLHVYSSGSVDAQKLLFGHSEAGDLSPLFGGFFDTRVGGKREAASYSAIARGLHLSPSEILFLSDVAEELDAAATAGLATCQLVRGADGTRPCDRHRQAADFPGVATLFGLPQPRPAAA</sequence>
<keyword evidence="4" id="KW-0479">Metal-binding</keyword>
<comment type="caution">
    <text evidence="5">The sequence shown here is derived from an EMBL/GenBank/DDBJ whole genome shotgun (WGS) entry which is preliminary data.</text>
</comment>
<comment type="pathway">
    <text evidence="4">Amino-acid biosynthesis; L-methionine biosynthesis via salvage pathway; L-methionine from S-methyl-5-thio-alpha-D-ribose 1-phosphate: step 3/6.</text>
</comment>
<comment type="catalytic activity">
    <reaction evidence="4">
        <text>5-methylsulfanyl-2,3-dioxopentyl phosphate + H2O = 1,2-dihydroxy-5-(methylsulfanyl)pent-1-en-3-one + phosphate</text>
        <dbReference type="Rhea" id="RHEA:21700"/>
        <dbReference type="ChEBI" id="CHEBI:15377"/>
        <dbReference type="ChEBI" id="CHEBI:43474"/>
        <dbReference type="ChEBI" id="CHEBI:49252"/>
        <dbReference type="ChEBI" id="CHEBI:58828"/>
        <dbReference type="EC" id="3.1.3.77"/>
    </reaction>
</comment>
<dbReference type="InterPro" id="IPR006439">
    <property type="entry name" value="HAD-SF_hydro_IA"/>
</dbReference>
<evidence type="ECO:0000256" key="3">
    <source>
        <dbReference type="ARBA" id="ARBA00023167"/>
    </source>
</evidence>
<dbReference type="GO" id="GO:0043874">
    <property type="term" value="F:acireductone synthase activity"/>
    <property type="evidence" value="ECO:0007669"/>
    <property type="project" value="UniProtKB-EC"/>
</dbReference>
<evidence type="ECO:0000256" key="1">
    <source>
        <dbReference type="ARBA" id="ARBA00022605"/>
    </source>
</evidence>
<comment type="pathway">
    <text evidence="4">Amino-acid biosynthesis; L-methionine biosynthesis via salvage pathway; L-methionine from S-methyl-5-thio-alpha-D-ribose 1-phosphate: step 4/6.</text>
</comment>
<evidence type="ECO:0000256" key="2">
    <source>
        <dbReference type="ARBA" id="ARBA00022801"/>
    </source>
</evidence>
<keyword evidence="6" id="KW-1185">Reference proteome</keyword>
<dbReference type="PANTHER" id="PTHR20371">
    <property type="entry name" value="ENOLASE-PHOSPHATASE E1"/>
    <property type="match status" value="1"/>
</dbReference>
<dbReference type="EC" id="3.1.3.77" evidence="4"/>
<dbReference type="EMBL" id="JACTNG010000006">
    <property type="protein sequence ID" value="MBO1079780.1"/>
    <property type="molecule type" value="Genomic_DNA"/>
</dbReference>
<dbReference type="PANTHER" id="PTHR20371:SF1">
    <property type="entry name" value="ENOLASE-PHOSPHATASE E1"/>
    <property type="match status" value="1"/>
</dbReference>
<accession>A0ABS3KQM7</accession>
<dbReference type="InterPro" id="IPR023943">
    <property type="entry name" value="Enolase-ppase_E1"/>
</dbReference>
<gene>
    <name evidence="4 5" type="primary">mtnC</name>
    <name evidence="5" type="ORF">IAI61_12140</name>
</gene>
<dbReference type="SFLD" id="SFLDF00044">
    <property type="entry name" value="enolase-phosphatase"/>
    <property type="match status" value="1"/>
</dbReference>
<keyword evidence="2 4" id="KW-0378">Hydrolase</keyword>
<proteinExistence type="inferred from homology"/>
<dbReference type="Gene3D" id="3.40.50.1000">
    <property type="entry name" value="HAD superfamily/HAD-like"/>
    <property type="match status" value="1"/>
</dbReference>
<dbReference type="Proteomes" id="UP001518989">
    <property type="component" value="Unassembled WGS sequence"/>
</dbReference>
<dbReference type="SFLD" id="SFLDG01129">
    <property type="entry name" value="C1.5:_HAD__Beta-PGM__Phosphata"/>
    <property type="match status" value="1"/>
</dbReference>
<keyword evidence="3 4" id="KW-0486">Methionine biosynthesis</keyword>
<name>A0ABS3KQM7_9PROT</name>
<dbReference type="CDD" id="cd01629">
    <property type="entry name" value="HAD_EP"/>
    <property type="match status" value="1"/>
</dbReference>
<reference evidence="5 6" key="1">
    <citation type="submission" date="2020-09" db="EMBL/GenBank/DDBJ databases">
        <title>Roseomonas.</title>
        <authorList>
            <person name="Zhu W."/>
        </authorList>
    </citation>
    <scope>NUCLEOTIDE SEQUENCE [LARGE SCALE GENOMIC DNA]</scope>
    <source>
        <strain evidence="5 6">573</strain>
    </source>
</reference>
<protein>
    <recommendedName>
        <fullName evidence="4">Enolase-phosphatase E1</fullName>
        <ecNumber evidence="4">3.1.3.77</ecNumber>
    </recommendedName>
    <alternativeName>
        <fullName evidence="4">2,3-diketo-5-methylthio-1-phosphopentane phosphatase</fullName>
    </alternativeName>
</protein>
<dbReference type="Gene3D" id="1.10.720.60">
    <property type="match status" value="1"/>
</dbReference>
<dbReference type="SFLD" id="SFLDS00003">
    <property type="entry name" value="Haloacid_Dehalogenase"/>
    <property type="match status" value="1"/>
</dbReference>